<keyword evidence="2" id="KW-0548">Nucleotidyltransferase</keyword>
<dbReference type="EMBL" id="BKCJ010190591">
    <property type="protein sequence ID" value="GEY57922.1"/>
    <property type="molecule type" value="Genomic_DNA"/>
</dbReference>
<accession>A0A699HQ86</accession>
<dbReference type="GO" id="GO:0003964">
    <property type="term" value="F:RNA-directed DNA polymerase activity"/>
    <property type="evidence" value="ECO:0007669"/>
    <property type="project" value="UniProtKB-KW"/>
</dbReference>
<feature type="region of interest" description="Disordered" evidence="1">
    <location>
        <begin position="34"/>
        <end position="65"/>
    </location>
</feature>
<name>A0A699HQ86_TANCI</name>
<reference evidence="2" key="1">
    <citation type="journal article" date="2019" name="Sci. Rep.">
        <title>Draft genome of Tanacetum cinerariifolium, the natural source of mosquito coil.</title>
        <authorList>
            <person name="Yamashiro T."/>
            <person name="Shiraishi A."/>
            <person name="Satake H."/>
            <person name="Nakayama K."/>
        </authorList>
    </citation>
    <scope>NUCLEOTIDE SEQUENCE</scope>
</reference>
<feature type="compositionally biased region" description="Polar residues" evidence="1">
    <location>
        <begin position="55"/>
        <end position="65"/>
    </location>
</feature>
<sequence>MSNKGSLITKKPVEGPPIELLKWYGYDTDLYQEGEFSGTDNDTTDNASSDEDTIQKSQSPNSKAPLSTFLRVPGTVVPLGSCRSQKFSKKQLSSVHSTFYVSKLKKCMAEEPLAIPLEEIQVDVKLNFIEEPIEIMDREVKRLKQSRILIVRVRWNSWRGHEFT</sequence>
<dbReference type="AlphaFoldDB" id="A0A699HQ86"/>
<dbReference type="PANTHER" id="PTHR46148:SF59">
    <property type="entry name" value="NUCLEOTIDYLTRANSFERASE, RIBONUCLEASE H"/>
    <property type="match status" value="1"/>
</dbReference>
<gene>
    <name evidence="2" type="ORF">Tci_429896</name>
</gene>
<organism evidence="2">
    <name type="scientific">Tanacetum cinerariifolium</name>
    <name type="common">Dalmatian daisy</name>
    <name type="synonym">Chrysanthemum cinerariifolium</name>
    <dbReference type="NCBI Taxonomy" id="118510"/>
    <lineage>
        <taxon>Eukaryota</taxon>
        <taxon>Viridiplantae</taxon>
        <taxon>Streptophyta</taxon>
        <taxon>Embryophyta</taxon>
        <taxon>Tracheophyta</taxon>
        <taxon>Spermatophyta</taxon>
        <taxon>Magnoliopsida</taxon>
        <taxon>eudicotyledons</taxon>
        <taxon>Gunneridae</taxon>
        <taxon>Pentapetalae</taxon>
        <taxon>asterids</taxon>
        <taxon>campanulids</taxon>
        <taxon>Asterales</taxon>
        <taxon>Asteraceae</taxon>
        <taxon>Asteroideae</taxon>
        <taxon>Anthemideae</taxon>
        <taxon>Anthemidinae</taxon>
        <taxon>Tanacetum</taxon>
    </lineage>
</organism>
<evidence type="ECO:0000313" key="2">
    <source>
        <dbReference type="EMBL" id="GEY57922.1"/>
    </source>
</evidence>
<keyword evidence="2" id="KW-0808">Transferase</keyword>
<keyword evidence="2" id="KW-0695">RNA-directed DNA polymerase</keyword>
<evidence type="ECO:0000256" key="1">
    <source>
        <dbReference type="SAM" id="MobiDB-lite"/>
    </source>
</evidence>
<dbReference type="PANTHER" id="PTHR46148">
    <property type="entry name" value="CHROMO DOMAIN-CONTAINING PROTEIN"/>
    <property type="match status" value="1"/>
</dbReference>
<proteinExistence type="predicted"/>
<protein>
    <submittedName>
        <fullName evidence="2">Putative reverse transcriptase domain-containing protein</fullName>
    </submittedName>
</protein>
<comment type="caution">
    <text evidence="2">The sequence shown here is derived from an EMBL/GenBank/DDBJ whole genome shotgun (WGS) entry which is preliminary data.</text>
</comment>